<dbReference type="Pfam" id="PF07589">
    <property type="entry name" value="PEP-CTERM"/>
    <property type="match status" value="1"/>
</dbReference>
<dbReference type="PANTHER" id="PTHR30576:SF0">
    <property type="entry name" value="UNDECAPRENYL-PHOSPHATE N-ACETYLGALACTOSAMINYL 1-PHOSPHATE TRANSFERASE-RELATED"/>
    <property type="match status" value="1"/>
</dbReference>
<keyword evidence="3 6" id="KW-0812">Transmembrane</keyword>
<feature type="transmembrane region" description="Helical" evidence="6">
    <location>
        <begin position="12"/>
        <end position="35"/>
    </location>
</feature>
<comment type="subcellular location">
    <subcellularLocation>
        <location evidence="1">Membrane</location>
        <topology evidence="1">Multi-pass membrane protein</topology>
    </subcellularLocation>
</comment>
<dbReference type="NCBIfam" id="TIGR03025">
    <property type="entry name" value="EPS_sugtrans"/>
    <property type="match status" value="1"/>
</dbReference>
<protein>
    <submittedName>
        <fullName evidence="9">Undecaprenyl-phosphate galactosephosphotransferase</fullName>
        <ecNumber evidence="9">2.7.8.6</ecNumber>
    </submittedName>
</protein>
<feature type="domain" description="Bacterial sugar transferase" evidence="7">
    <location>
        <begin position="91"/>
        <end position="274"/>
    </location>
</feature>
<feature type="domain" description="Ice-binding protein C-terminal" evidence="8">
    <location>
        <begin position="62"/>
        <end position="85"/>
    </location>
</feature>
<evidence type="ECO:0000313" key="9">
    <source>
        <dbReference type="EMBL" id="VAX37402.1"/>
    </source>
</evidence>
<evidence type="ECO:0000256" key="6">
    <source>
        <dbReference type="SAM" id="Phobius"/>
    </source>
</evidence>
<feature type="transmembrane region" description="Helical" evidence="6">
    <location>
        <begin position="96"/>
        <end position="117"/>
    </location>
</feature>
<sequence>MKKKRLQSYKIIFTLALLIACIFIGKVSWATLTFIQQDNIRTETSSIQTEINESSPKSKARAPEPASMVLFGGGFIGMVMSFIRKTYAAAKRALDLTLSIIGAIVFSPVMLLTALLVKTTSKGPALYTQIRVGENGRHFKIYKFRSMCVDAESKSGAIWATKNDSRITPIGQFLRKSRLDELPQFLNVIKGEMSLIGPRPERPVFVNQFKKEIIDYEKRLDIKPGITGLAQVWHRYDETIVDVRKKIKYDLLYIKRVCFWTDLRILLRTVLVVFTGSGAR</sequence>
<evidence type="ECO:0000259" key="7">
    <source>
        <dbReference type="Pfam" id="PF02397"/>
    </source>
</evidence>
<reference evidence="9" key="1">
    <citation type="submission" date="2018-06" db="EMBL/GenBank/DDBJ databases">
        <authorList>
            <person name="Zhirakovskaya E."/>
        </authorList>
    </citation>
    <scope>NUCLEOTIDE SEQUENCE</scope>
</reference>
<dbReference type="InterPro" id="IPR017475">
    <property type="entry name" value="EPS_sugar_tfrase"/>
</dbReference>
<keyword evidence="2 9" id="KW-0808">Transferase</keyword>
<dbReference type="EMBL" id="UOGJ01000127">
    <property type="protein sequence ID" value="VAX37402.1"/>
    <property type="molecule type" value="Genomic_DNA"/>
</dbReference>
<evidence type="ECO:0000256" key="2">
    <source>
        <dbReference type="ARBA" id="ARBA00022679"/>
    </source>
</evidence>
<evidence type="ECO:0000256" key="5">
    <source>
        <dbReference type="ARBA" id="ARBA00023136"/>
    </source>
</evidence>
<dbReference type="Pfam" id="PF02397">
    <property type="entry name" value="Bac_transf"/>
    <property type="match status" value="1"/>
</dbReference>
<evidence type="ECO:0000256" key="4">
    <source>
        <dbReference type="ARBA" id="ARBA00022989"/>
    </source>
</evidence>
<dbReference type="GO" id="GO:0016020">
    <property type="term" value="C:membrane"/>
    <property type="evidence" value="ECO:0007669"/>
    <property type="project" value="UniProtKB-SubCell"/>
</dbReference>
<evidence type="ECO:0000259" key="8">
    <source>
        <dbReference type="Pfam" id="PF07589"/>
    </source>
</evidence>
<evidence type="ECO:0000256" key="1">
    <source>
        <dbReference type="ARBA" id="ARBA00004141"/>
    </source>
</evidence>
<feature type="transmembrane region" description="Helical" evidence="6">
    <location>
        <begin position="66"/>
        <end position="84"/>
    </location>
</feature>
<gene>
    <name evidence="9" type="ORF">MNBD_UNCLBAC01-922</name>
</gene>
<dbReference type="PANTHER" id="PTHR30576">
    <property type="entry name" value="COLANIC BIOSYNTHESIS UDP-GLUCOSE LIPID CARRIER TRANSFERASE"/>
    <property type="match status" value="1"/>
</dbReference>
<dbReference type="InterPro" id="IPR013424">
    <property type="entry name" value="Ice-binding_C"/>
</dbReference>
<name>A0A3B1D9G9_9ZZZZ</name>
<keyword evidence="5 6" id="KW-0472">Membrane</keyword>
<organism evidence="9">
    <name type="scientific">hydrothermal vent metagenome</name>
    <dbReference type="NCBI Taxonomy" id="652676"/>
    <lineage>
        <taxon>unclassified sequences</taxon>
        <taxon>metagenomes</taxon>
        <taxon>ecological metagenomes</taxon>
    </lineage>
</organism>
<dbReference type="PROSITE" id="PS51257">
    <property type="entry name" value="PROKAR_LIPOPROTEIN"/>
    <property type="match status" value="1"/>
</dbReference>
<proteinExistence type="predicted"/>
<keyword evidence="4 6" id="KW-1133">Transmembrane helix</keyword>
<evidence type="ECO:0000256" key="3">
    <source>
        <dbReference type="ARBA" id="ARBA00022692"/>
    </source>
</evidence>
<dbReference type="InterPro" id="IPR003362">
    <property type="entry name" value="Bact_transf"/>
</dbReference>
<dbReference type="EC" id="2.7.8.6" evidence="9"/>
<accession>A0A3B1D9G9</accession>
<dbReference type="GO" id="GO:0047360">
    <property type="term" value="F:undecaprenyl-phosphate galactose phosphotransferase activity"/>
    <property type="evidence" value="ECO:0007669"/>
    <property type="project" value="UniProtKB-EC"/>
</dbReference>
<dbReference type="AlphaFoldDB" id="A0A3B1D9G9"/>